<dbReference type="Pfam" id="PF06969">
    <property type="entry name" value="HemN_C"/>
    <property type="match status" value="1"/>
</dbReference>
<evidence type="ECO:0000313" key="6">
    <source>
        <dbReference type="Proteomes" id="UP000070160"/>
    </source>
</evidence>
<comment type="similarity">
    <text evidence="1">Belongs to the anaerobic coproporphyrinogen-III oxidase family. HemW subfamily.</text>
</comment>
<proteinExistence type="inferred from homology"/>
<dbReference type="PROSITE" id="PS51918">
    <property type="entry name" value="RADICAL_SAM"/>
    <property type="match status" value="1"/>
</dbReference>
<protein>
    <recommendedName>
        <fullName evidence="2 3">Heme chaperone HemW</fullName>
    </recommendedName>
</protein>
<accession>A0A134CKR1</accession>
<dbReference type="SFLD" id="SFLDG01082">
    <property type="entry name" value="B12-binding_domain_containing"/>
    <property type="match status" value="1"/>
</dbReference>
<dbReference type="InterPro" id="IPR006638">
    <property type="entry name" value="Elp3/MiaA/NifB-like_rSAM"/>
</dbReference>
<dbReference type="STRING" id="1588748.HMPREF3182_00271"/>
<feature type="domain" description="Radical SAM core" evidence="4">
    <location>
        <begin position="1"/>
        <end position="225"/>
    </location>
</feature>
<organism evidence="5 6">
    <name type="scientific">Megasphaera hutchinsoni</name>
    <dbReference type="NCBI Taxonomy" id="1588748"/>
    <lineage>
        <taxon>Bacteria</taxon>
        <taxon>Bacillati</taxon>
        <taxon>Bacillota</taxon>
        <taxon>Negativicutes</taxon>
        <taxon>Veillonellales</taxon>
        <taxon>Veillonellaceae</taxon>
        <taxon>Megasphaera</taxon>
    </lineage>
</organism>
<dbReference type="GO" id="GO:0005737">
    <property type="term" value="C:cytoplasm"/>
    <property type="evidence" value="ECO:0007669"/>
    <property type="project" value="UniProtKB-SubCell"/>
</dbReference>
<dbReference type="SMART" id="SM00729">
    <property type="entry name" value="Elp3"/>
    <property type="match status" value="1"/>
</dbReference>
<evidence type="ECO:0000313" key="5">
    <source>
        <dbReference type="EMBL" id="KXB92801.1"/>
    </source>
</evidence>
<keyword evidence="3" id="KW-0963">Cytoplasm</keyword>
<dbReference type="InterPro" id="IPR010723">
    <property type="entry name" value="HemN_C"/>
</dbReference>
<dbReference type="AlphaFoldDB" id="A0A134CKR1"/>
<comment type="caution">
    <text evidence="5">The sequence shown here is derived from an EMBL/GenBank/DDBJ whole genome shotgun (WGS) entry which is preliminary data.</text>
</comment>
<dbReference type="RefSeq" id="WP_082718171.1">
    <property type="nucleotide sequence ID" value="NZ_KQ960928.1"/>
</dbReference>
<dbReference type="GO" id="GO:0006779">
    <property type="term" value="P:porphyrin-containing compound biosynthetic process"/>
    <property type="evidence" value="ECO:0007669"/>
    <property type="project" value="InterPro"/>
</dbReference>
<evidence type="ECO:0000256" key="2">
    <source>
        <dbReference type="ARBA" id="ARBA00017228"/>
    </source>
</evidence>
<keyword evidence="6" id="KW-1185">Reference proteome</keyword>
<gene>
    <name evidence="5" type="ORF">HMPREF3182_00271</name>
</gene>
<dbReference type="Pfam" id="PF04055">
    <property type="entry name" value="Radical_SAM"/>
    <property type="match status" value="1"/>
</dbReference>
<keyword evidence="3" id="KW-0349">Heme</keyword>
<keyword evidence="3" id="KW-0479">Metal-binding</keyword>
<dbReference type="Proteomes" id="UP000070160">
    <property type="component" value="Unassembled WGS sequence"/>
</dbReference>
<dbReference type="SFLD" id="SFLDG01065">
    <property type="entry name" value="anaerobic_coproporphyrinogen-I"/>
    <property type="match status" value="1"/>
</dbReference>
<evidence type="ECO:0000256" key="3">
    <source>
        <dbReference type="RuleBase" id="RU364116"/>
    </source>
</evidence>
<keyword evidence="3" id="KW-0004">4Fe-4S</keyword>
<keyword evidence="3" id="KW-0408">Iron</keyword>
<evidence type="ECO:0000259" key="4">
    <source>
        <dbReference type="PROSITE" id="PS51918"/>
    </source>
</evidence>
<dbReference type="GO" id="GO:0051539">
    <property type="term" value="F:4 iron, 4 sulfur cluster binding"/>
    <property type="evidence" value="ECO:0007669"/>
    <property type="project" value="UniProtKB-UniRule"/>
</dbReference>
<dbReference type="SUPFAM" id="SSF102114">
    <property type="entry name" value="Radical SAM enzymes"/>
    <property type="match status" value="1"/>
</dbReference>
<dbReference type="PATRIC" id="fig|1588748.3.peg.261"/>
<dbReference type="PANTHER" id="PTHR13932">
    <property type="entry name" value="COPROPORPHYRINIGEN III OXIDASE"/>
    <property type="match status" value="1"/>
</dbReference>
<dbReference type="InterPro" id="IPR007197">
    <property type="entry name" value="rSAM"/>
</dbReference>
<dbReference type="InterPro" id="IPR004559">
    <property type="entry name" value="HemW-like"/>
</dbReference>
<dbReference type="InterPro" id="IPR058240">
    <property type="entry name" value="rSAM_sf"/>
</dbReference>
<sequence>MIGVYVHIPFCISKCAYCDFPSYSGCESLYEEYIQAVCREIETYQGERHADTIYFGGGTPSLLPVALLEKVLVCLRHQFIVSEDAEITVEANPDSLTLDMCRQLATIGVNRLSVGVQSFQDDVLRYLGRPHTGKMAYQLFEGIPKTGITNISLDLMYGLPEQTVEMFQQDIEMIPTIPVTHASIYSLIVEEHTLLYRQVQQGSILLPMEETVEQMKTILFSKMAEWGFYHYEISSYAKENYESIHNSKYWKYLPYIGFGAAAHSFDGRRRWENVRSIAQYIRYSNQDKCIFHQFEVSPQQGMEDFCYLALRMQRGISYQAFYKQFQTNIEDEFGKEIERLCTQGLLEKTQDGVCLSDLGLAYGNYVFSQFIRVSS</sequence>
<dbReference type="SFLD" id="SFLDF00288">
    <property type="entry name" value="HemN-like__clustered_with_nucl"/>
    <property type="match status" value="1"/>
</dbReference>
<keyword evidence="3" id="KW-0411">Iron-sulfur</keyword>
<dbReference type="CDD" id="cd01335">
    <property type="entry name" value="Radical_SAM"/>
    <property type="match status" value="1"/>
</dbReference>
<dbReference type="NCBIfam" id="TIGR00539">
    <property type="entry name" value="hemN_rel"/>
    <property type="match status" value="1"/>
</dbReference>
<comment type="subcellular location">
    <subcellularLocation>
        <location evidence="3">Cytoplasm</location>
    </subcellularLocation>
</comment>
<dbReference type="EMBL" id="LSDT01000005">
    <property type="protein sequence ID" value="KXB92801.1"/>
    <property type="molecule type" value="Genomic_DNA"/>
</dbReference>
<dbReference type="Gene3D" id="3.80.30.20">
    <property type="entry name" value="tm_1862 like domain"/>
    <property type="match status" value="1"/>
</dbReference>
<evidence type="ECO:0000256" key="1">
    <source>
        <dbReference type="ARBA" id="ARBA00006100"/>
    </source>
</evidence>
<dbReference type="InterPro" id="IPR023404">
    <property type="entry name" value="rSAM_horseshoe"/>
</dbReference>
<dbReference type="SFLD" id="SFLDS00029">
    <property type="entry name" value="Radical_SAM"/>
    <property type="match status" value="1"/>
</dbReference>
<dbReference type="GO" id="GO:0046872">
    <property type="term" value="F:metal ion binding"/>
    <property type="evidence" value="ECO:0007669"/>
    <property type="project" value="UniProtKB-UniRule"/>
</dbReference>
<dbReference type="GO" id="GO:0004109">
    <property type="term" value="F:coproporphyrinogen oxidase activity"/>
    <property type="evidence" value="ECO:0007669"/>
    <property type="project" value="InterPro"/>
</dbReference>
<name>A0A134CKR1_9FIRM</name>
<comment type="function">
    <text evidence="3">Probably acts as a heme chaperone, transferring heme to an unknown acceptor. Binds one molecule of heme per monomer, possibly covalently. Binds 1 [4Fe-4S] cluster. The cluster is coordinated with 3 cysteines and an exchangeable S-adenosyl-L-methionine.</text>
</comment>
<reference evidence="6" key="1">
    <citation type="submission" date="2016-01" db="EMBL/GenBank/DDBJ databases">
        <authorList>
            <person name="Mitreva M."/>
            <person name="Pepin K.H."/>
            <person name="Mihindukulasuriya K.A."/>
            <person name="Fulton R."/>
            <person name="Fronick C."/>
            <person name="O'Laughlin M."/>
            <person name="Miner T."/>
            <person name="Herter B."/>
            <person name="Rosa B.A."/>
            <person name="Cordes M."/>
            <person name="Tomlinson C."/>
            <person name="Wollam A."/>
            <person name="Palsikar V.B."/>
            <person name="Mardis E.R."/>
            <person name="Wilson R.K."/>
        </authorList>
    </citation>
    <scope>NUCLEOTIDE SEQUENCE [LARGE SCALE GENOMIC DNA]</scope>
    <source>
        <strain evidence="6">KA00182</strain>
    </source>
</reference>
<dbReference type="InterPro" id="IPR034505">
    <property type="entry name" value="Coproporphyrinogen-III_oxidase"/>
</dbReference>
<keyword evidence="3" id="KW-0949">S-adenosyl-L-methionine</keyword>
<dbReference type="SFLD" id="SFLDF00562">
    <property type="entry name" value="HemN-like__clustered_with_heat"/>
    <property type="match status" value="1"/>
</dbReference>
<keyword evidence="3" id="KW-0143">Chaperone</keyword>
<dbReference type="PANTHER" id="PTHR13932:SF5">
    <property type="entry name" value="RADICAL S-ADENOSYL METHIONINE DOMAIN-CONTAINING PROTEIN 1, MITOCHONDRIAL"/>
    <property type="match status" value="1"/>
</dbReference>